<organism evidence="2 3">
    <name type="scientific">Candidatus Jettenia caeni</name>
    <dbReference type="NCBI Taxonomy" id="247490"/>
    <lineage>
        <taxon>Bacteria</taxon>
        <taxon>Pseudomonadati</taxon>
        <taxon>Planctomycetota</taxon>
        <taxon>Candidatus Brocadiia</taxon>
        <taxon>Candidatus Brocadiales</taxon>
        <taxon>Candidatus Brocadiaceae</taxon>
        <taxon>Candidatus Jettenia</taxon>
    </lineage>
</organism>
<gene>
    <name evidence="2" type="ORF">KSU1_D0277</name>
</gene>
<sequence>MTKRLTDFFAYGGGIYTPIVSPTFQPRTVGELRRRLAELGNPWFVDERLGDDDPLPEYPMGTQAIEEIPTEIRSYKPTHEDFDRILKQHPPGNPFLRLRWIELGLLSSDDPGIHEGTSQIPRDESGQCHSTSKEDK</sequence>
<name>I3IPE1_9BACT</name>
<keyword evidence="3" id="KW-1185">Reference proteome</keyword>
<comment type="caution">
    <text evidence="2">The sequence shown here is derived from an EMBL/GenBank/DDBJ whole genome shotgun (WGS) entry which is preliminary data.</text>
</comment>
<dbReference type="AlphaFoldDB" id="I3IPE1"/>
<feature type="region of interest" description="Disordered" evidence="1">
    <location>
        <begin position="111"/>
        <end position="136"/>
    </location>
</feature>
<reference evidence="2 3" key="1">
    <citation type="journal article" date="2012" name="FEBS Lett.">
        <title>Anammox organism KSU-1 expresses a NirK-type copper-containing nitrite reductase instead of a NirS-type with cytochrome cd1.</title>
        <authorList>
            <person name="Hira D."/>
            <person name="Toh H."/>
            <person name="Migita C.T."/>
            <person name="Okubo H."/>
            <person name="Nishiyama T."/>
            <person name="Hattori M."/>
            <person name="Furukawa K."/>
            <person name="Fujii T."/>
        </authorList>
    </citation>
    <scope>NUCLEOTIDE SEQUENCE [LARGE SCALE GENOMIC DNA]</scope>
</reference>
<feature type="compositionally biased region" description="Basic and acidic residues" evidence="1">
    <location>
        <begin position="121"/>
        <end position="136"/>
    </location>
</feature>
<dbReference type="Proteomes" id="UP000002985">
    <property type="component" value="Unassembled WGS sequence"/>
</dbReference>
<evidence type="ECO:0000313" key="2">
    <source>
        <dbReference type="EMBL" id="GAB63586.1"/>
    </source>
</evidence>
<protein>
    <submittedName>
        <fullName evidence="2">Uncharacterized protein</fullName>
    </submittedName>
</protein>
<dbReference type="OrthoDB" id="9999220at2"/>
<dbReference type="STRING" id="247490.KSU1_D0277"/>
<dbReference type="EMBL" id="BAFH01000004">
    <property type="protein sequence ID" value="GAB63586.1"/>
    <property type="molecule type" value="Genomic_DNA"/>
</dbReference>
<evidence type="ECO:0000313" key="3">
    <source>
        <dbReference type="Proteomes" id="UP000002985"/>
    </source>
</evidence>
<accession>I3IPE1</accession>
<evidence type="ECO:0000256" key="1">
    <source>
        <dbReference type="SAM" id="MobiDB-lite"/>
    </source>
</evidence>
<proteinExistence type="predicted"/>